<organism evidence="1 2">
    <name type="scientific">Neoaquamicrobium sediminum</name>
    <dbReference type="NCBI Taxonomy" id="1849104"/>
    <lineage>
        <taxon>Bacteria</taxon>
        <taxon>Pseudomonadati</taxon>
        <taxon>Pseudomonadota</taxon>
        <taxon>Alphaproteobacteria</taxon>
        <taxon>Hyphomicrobiales</taxon>
        <taxon>Phyllobacteriaceae</taxon>
        <taxon>Neoaquamicrobium</taxon>
    </lineage>
</organism>
<name>A0ABV3X0J8_9HYPH</name>
<evidence type="ECO:0008006" key="3">
    <source>
        <dbReference type="Google" id="ProtNLM"/>
    </source>
</evidence>
<reference evidence="1 2" key="1">
    <citation type="submission" date="2024-01" db="EMBL/GenBank/DDBJ databases">
        <title>New evidence supports the origin of RcGTA from prophage.</title>
        <authorList>
            <person name="Xu Y."/>
            <person name="Liu B."/>
            <person name="Chen F."/>
        </authorList>
    </citation>
    <scope>NUCLEOTIDE SEQUENCE [LARGE SCALE GENOMIC DNA]</scope>
    <source>
        <strain evidence="1 2">CBW1107-2</strain>
    </source>
</reference>
<keyword evidence="2" id="KW-1185">Reference proteome</keyword>
<protein>
    <recommendedName>
        <fullName evidence="3">PLD phosphodiesterase domain-containing protein</fullName>
    </recommendedName>
</protein>
<accession>A0ABV3X0J8</accession>
<proteinExistence type="predicted"/>
<sequence>MLPLMPAQTVLTVNSAANDLQARGLEAMGLAAPALSPLWAGSNPAQGDYDPTALTLRLASPRAPFMGIATWLAAPAIYSDVSGQSVTGPAFALTLHPEAARRLQVLVDLRTGSNVYPVPVAMLLRGIAPPSPLPPPQIYLAGETLDDGTATVSFHDARGLPIDPIAMAHLWNDLMVFRAALQNANTFAGTPADPGGIGSMLGFAAGDLCHVVDPHGWRYQGTRPAATLRVLNGAGDAVRDLAADSLETLAAGETFGRSNADIAAVPANTVPPLRWGFARNGTLGQARLSAPALPATVGLGRRFFRIMAVDLDWHILGNRTMVPIASVAGAAIPAEDGGTPPFLHPVVRDRTPGFAYLADGVDVLGAMAAMTQGFGNPNDQLFAAAVSPALDPAVLAPPAPGAQWPAFPPAAATSEIVQTADPRQGLTASWRAPGDGPGAVQDVVLTVDGSQLPLGAHLRAYPRRFVEIASIGEQPSFVRGDGGATIVQGGPARLLLVNPFGLSPAEPHPSPAILIVDLVVVSRSGRRRMYSGVRLEVAAGPDAFVPDTSFGGVPLLAPGTLVATILDGFMTRSIAPVPAFGLPRPPASAGPPTSLTELLRRLASDEQPRQGPRLPTQARFDTQFVIGVSPAPPAGNPNPPYNWQAVTTGARLTPESRHARPELANAGHPAGPDIFASGTAFSGALARDAALHAIKRAQPIFIPTGGTNFRGWLATTMDDKWNDPPGPPPGGTVAAAVLETIAPFCDTPELAAAPAPQPGATLQNLINQIAADLGVQPPTVTLGNEQRVVPIVQREIATARSGQRDALWSLARAIGQARELIYVEGPAFARTSRPDGPPRPDEIDLVSLIAVRMAANPRLKLIVCVPREGDFARERPHWTVTALRHRSEALADLISVDPRRVAAFHPIGYPGRAAAIRTTTVIVDDVYCLNGTSHFRRRGMTFDGGLDVASIDTAIGEGYSAGIANFRQRLMAAKLGVNPAATVAAATALWIRLAKPESAFDVVFDLLAGGGAGRLQPIWAGAEPDNIIPQSDAVVDPDGVDTDSFLQLFAALIVEG</sequence>
<gene>
    <name evidence="1" type="ORF">V1479_24515</name>
</gene>
<dbReference type="EMBL" id="JAZHFV010000014">
    <property type="protein sequence ID" value="MEX4010476.1"/>
    <property type="molecule type" value="Genomic_DNA"/>
</dbReference>
<dbReference type="RefSeq" id="WP_368805161.1">
    <property type="nucleotide sequence ID" value="NZ_JAZHFV010000014.1"/>
</dbReference>
<dbReference type="Proteomes" id="UP001559025">
    <property type="component" value="Unassembled WGS sequence"/>
</dbReference>
<evidence type="ECO:0000313" key="1">
    <source>
        <dbReference type="EMBL" id="MEX4010476.1"/>
    </source>
</evidence>
<comment type="caution">
    <text evidence="1">The sequence shown here is derived from an EMBL/GenBank/DDBJ whole genome shotgun (WGS) entry which is preliminary data.</text>
</comment>
<evidence type="ECO:0000313" key="2">
    <source>
        <dbReference type="Proteomes" id="UP001559025"/>
    </source>
</evidence>